<sequence>MRAFNIKEGLVQAIQEVLLNGQKRNFFRTSVGVCQGCLLSPVLLNLSSSQVIQKIR</sequence>
<reference evidence="1" key="1">
    <citation type="journal article" date="2019" name="bioRxiv">
        <title>The Genome of the Zebra Mussel, Dreissena polymorpha: A Resource for Invasive Species Research.</title>
        <authorList>
            <person name="McCartney M.A."/>
            <person name="Auch B."/>
            <person name="Kono T."/>
            <person name="Mallez S."/>
            <person name="Zhang Y."/>
            <person name="Obille A."/>
            <person name="Becker A."/>
            <person name="Abrahante J.E."/>
            <person name="Garbe J."/>
            <person name="Badalamenti J.P."/>
            <person name="Herman A."/>
            <person name="Mangelson H."/>
            <person name="Liachko I."/>
            <person name="Sullivan S."/>
            <person name="Sone E.D."/>
            <person name="Koren S."/>
            <person name="Silverstein K.A.T."/>
            <person name="Beckman K.B."/>
            <person name="Gohl D.M."/>
        </authorList>
    </citation>
    <scope>NUCLEOTIDE SEQUENCE</scope>
    <source>
        <strain evidence="1">Duluth1</strain>
        <tissue evidence="1">Whole animal</tissue>
    </source>
</reference>
<name>A0A9D4RV46_DREPO</name>
<organism evidence="1 2">
    <name type="scientific">Dreissena polymorpha</name>
    <name type="common">Zebra mussel</name>
    <name type="synonym">Mytilus polymorpha</name>
    <dbReference type="NCBI Taxonomy" id="45954"/>
    <lineage>
        <taxon>Eukaryota</taxon>
        <taxon>Metazoa</taxon>
        <taxon>Spiralia</taxon>
        <taxon>Lophotrochozoa</taxon>
        <taxon>Mollusca</taxon>
        <taxon>Bivalvia</taxon>
        <taxon>Autobranchia</taxon>
        <taxon>Heteroconchia</taxon>
        <taxon>Euheterodonta</taxon>
        <taxon>Imparidentia</taxon>
        <taxon>Neoheterodontei</taxon>
        <taxon>Myida</taxon>
        <taxon>Dreissenoidea</taxon>
        <taxon>Dreissenidae</taxon>
        <taxon>Dreissena</taxon>
    </lineage>
</organism>
<comment type="caution">
    <text evidence="1">The sequence shown here is derived from an EMBL/GenBank/DDBJ whole genome shotgun (WGS) entry which is preliminary data.</text>
</comment>
<evidence type="ECO:0000313" key="2">
    <source>
        <dbReference type="Proteomes" id="UP000828390"/>
    </source>
</evidence>
<protein>
    <recommendedName>
        <fullName evidence="3">Reverse transcriptase</fullName>
    </recommendedName>
</protein>
<dbReference type="AlphaFoldDB" id="A0A9D4RV46"/>
<reference evidence="1" key="2">
    <citation type="submission" date="2020-11" db="EMBL/GenBank/DDBJ databases">
        <authorList>
            <person name="McCartney M.A."/>
            <person name="Auch B."/>
            <person name="Kono T."/>
            <person name="Mallez S."/>
            <person name="Becker A."/>
            <person name="Gohl D.M."/>
            <person name="Silverstein K.A.T."/>
            <person name="Koren S."/>
            <person name="Bechman K.B."/>
            <person name="Herman A."/>
            <person name="Abrahante J.E."/>
            <person name="Garbe J."/>
        </authorList>
    </citation>
    <scope>NUCLEOTIDE SEQUENCE</scope>
    <source>
        <strain evidence="1">Duluth1</strain>
        <tissue evidence="1">Whole animal</tissue>
    </source>
</reference>
<keyword evidence="2" id="KW-1185">Reference proteome</keyword>
<proteinExistence type="predicted"/>
<evidence type="ECO:0008006" key="3">
    <source>
        <dbReference type="Google" id="ProtNLM"/>
    </source>
</evidence>
<accession>A0A9D4RV46</accession>
<dbReference type="EMBL" id="JAIWYP010000001">
    <property type="protein sequence ID" value="KAH3879737.1"/>
    <property type="molecule type" value="Genomic_DNA"/>
</dbReference>
<evidence type="ECO:0000313" key="1">
    <source>
        <dbReference type="EMBL" id="KAH3879737.1"/>
    </source>
</evidence>
<gene>
    <name evidence="1" type="ORF">DPMN_003643</name>
</gene>
<dbReference type="Proteomes" id="UP000828390">
    <property type="component" value="Unassembled WGS sequence"/>
</dbReference>